<proteinExistence type="predicted"/>
<keyword evidence="11" id="KW-1185">Reference proteome</keyword>
<dbReference type="InterPro" id="IPR056858">
    <property type="entry name" value="VSR_TRX"/>
</dbReference>
<evidence type="ECO:0000256" key="5">
    <source>
        <dbReference type="ARBA" id="ARBA00022989"/>
    </source>
</evidence>
<evidence type="ECO:0000313" key="10">
    <source>
        <dbReference type="EMBL" id="ETO33163.1"/>
    </source>
</evidence>
<dbReference type="EMBL" id="ASPP01003627">
    <property type="protein sequence ID" value="ETO33163.1"/>
    <property type="molecule type" value="Genomic_DNA"/>
</dbReference>
<gene>
    <name evidence="10" type="ORF">RFI_03944</name>
</gene>
<dbReference type="Pfam" id="PF25011">
    <property type="entry name" value="VSR_TRX"/>
    <property type="match status" value="1"/>
</dbReference>
<protein>
    <recommendedName>
        <fullName evidence="9">Vacuolar sorting receptor thioredoxin-like domain-containing protein</fullName>
    </recommendedName>
</protein>
<name>X6P4W4_RETFI</name>
<evidence type="ECO:0000313" key="11">
    <source>
        <dbReference type="Proteomes" id="UP000023152"/>
    </source>
</evidence>
<dbReference type="GO" id="GO:0016020">
    <property type="term" value="C:membrane"/>
    <property type="evidence" value="ECO:0007669"/>
    <property type="project" value="UniProtKB-SubCell"/>
</dbReference>
<keyword evidence="5" id="KW-1133">Transmembrane helix</keyword>
<feature type="non-terminal residue" evidence="10">
    <location>
        <position position="304"/>
    </location>
</feature>
<sequence length="304" mass="33734">MNCEKTDDLGTGLNGMDVVQENLRSACVWKLHKSHQQLIQLIHTQPRDKIKQLKKKKKNRFIETLRQNESIWWDYENLWNKNCWQMGNQVSTFTASCSYQQMNQLNSTLSSWVQQCVTQSGGSSYQGGVNTILESETRLRETLGIYALPSIIVNSILVHGNIDCEEIDPQGCTVLSAICAGFVEGSDPQQCHYTPAPTVNYNCTSSNKDCRGICYGTWRKDKCGQCLPSDDESFDDCVGCDGVAFSGKKINPCGFCLQNNSSNFATYGRDCNDTCNGQHAIDSCGQCLSQSDPSWDSCVGCDGV</sequence>
<accession>X6P4W4</accession>
<comment type="subcellular location">
    <subcellularLocation>
        <location evidence="8">Endomembrane system</location>
        <topology evidence="8">Single-pass membrane protein</topology>
    </subcellularLocation>
    <subcellularLocation>
        <location evidence="1">Membrane</location>
        <topology evidence="1">Single-pass type I membrane protein</topology>
    </subcellularLocation>
</comment>
<keyword evidence="2" id="KW-0812">Transmembrane</keyword>
<feature type="domain" description="Vacuolar sorting receptor thioredoxin-like" evidence="9">
    <location>
        <begin position="67"/>
        <end position="179"/>
    </location>
</feature>
<evidence type="ECO:0000256" key="7">
    <source>
        <dbReference type="ARBA" id="ARBA00023180"/>
    </source>
</evidence>
<dbReference type="Proteomes" id="UP000023152">
    <property type="component" value="Unassembled WGS sequence"/>
</dbReference>
<dbReference type="AlphaFoldDB" id="X6P4W4"/>
<comment type="caution">
    <text evidence="10">The sequence shown here is derived from an EMBL/GenBank/DDBJ whole genome shotgun (WGS) entry which is preliminary data.</text>
</comment>
<evidence type="ECO:0000256" key="4">
    <source>
        <dbReference type="ARBA" id="ARBA00022737"/>
    </source>
</evidence>
<evidence type="ECO:0000256" key="3">
    <source>
        <dbReference type="ARBA" id="ARBA00022729"/>
    </source>
</evidence>
<reference evidence="10 11" key="1">
    <citation type="journal article" date="2013" name="Curr. Biol.">
        <title>The Genome of the Foraminiferan Reticulomyxa filosa.</title>
        <authorList>
            <person name="Glockner G."/>
            <person name="Hulsmann N."/>
            <person name="Schleicher M."/>
            <person name="Noegel A.A."/>
            <person name="Eichinger L."/>
            <person name="Gallinger C."/>
            <person name="Pawlowski J."/>
            <person name="Sierra R."/>
            <person name="Euteneuer U."/>
            <person name="Pillet L."/>
            <person name="Moustafa A."/>
            <person name="Platzer M."/>
            <person name="Groth M."/>
            <person name="Szafranski K."/>
            <person name="Schliwa M."/>
        </authorList>
    </citation>
    <scope>NUCLEOTIDE SEQUENCE [LARGE SCALE GENOMIC DNA]</scope>
</reference>
<dbReference type="GO" id="GO:0012505">
    <property type="term" value="C:endomembrane system"/>
    <property type="evidence" value="ECO:0007669"/>
    <property type="project" value="UniProtKB-SubCell"/>
</dbReference>
<dbReference type="PANTHER" id="PTHR22702:SF1">
    <property type="entry name" value="PROTEASE-ASSOCIATED DOMAIN-CONTAINING PROTEIN 1"/>
    <property type="match status" value="1"/>
</dbReference>
<evidence type="ECO:0000256" key="8">
    <source>
        <dbReference type="ARBA" id="ARBA00037847"/>
    </source>
</evidence>
<keyword evidence="4" id="KW-0677">Repeat</keyword>
<evidence type="ECO:0000256" key="6">
    <source>
        <dbReference type="ARBA" id="ARBA00023136"/>
    </source>
</evidence>
<dbReference type="PANTHER" id="PTHR22702">
    <property type="entry name" value="PROTEASE-ASSOCIATED DOMAIN-CONTAINING PROTEIN"/>
    <property type="match status" value="1"/>
</dbReference>
<keyword evidence="6" id="KW-0472">Membrane</keyword>
<keyword evidence="7" id="KW-0325">Glycoprotein</keyword>
<evidence type="ECO:0000259" key="9">
    <source>
        <dbReference type="Pfam" id="PF25011"/>
    </source>
</evidence>
<evidence type="ECO:0000256" key="2">
    <source>
        <dbReference type="ARBA" id="ARBA00022692"/>
    </source>
</evidence>
<organism evidence="10 11">
    <name type="scientific">Reticulomyxa filosa</name>
    <dbReference type="NCBI Taxonomy" id="46433"/>
    <lineage>
        <taxon>Eukaryota</taxon>
        <taxon>Sar</taxon>
        <taxon>Rhizaria</taxon>
        <taxon>Retaria</taxon>
        <taxon>Foraminifera</taxon>
        <taxon>Monothalamids</taxon>
        <taxon>Reticulomyxidae</taxon>
        <taxon>Reticulomyxa</taxon>
    </lineage>
</organism>
<dbReference type="OrthoDB" id="10045365at2759"/>
<keyword evidence="3" id="KW-0732">Signal</keyword>
<evidence type="ECO:0000256" key="1">
    <source>
        <dbReference type="ARBA" id="ARBA00004479"/>
    </source>
</evidence>